<dbReference type="Proteomes" id="UP000594681">
    <property type="component" value="Chromosome"/>
</dbReference>
<dbReference type="Gene3D" id="3.90.1200.10">
    <property type="match status" value="1"/>
</dbReference>
<sequence>MKEGSVSNPESHPLSPADADSVVAVAHKLLTRRFGGSPELTEVEVLSGSGTAVVVRARLAPSAFLPHRSVVVKHMPVTGSPIDDAAFLREVVAYQFTTSLPQEVRPGPVLLAYDMDSRIVVLTDIGEAETLIAALNQASESKRVHLLRLLGEQLGRMHAGTATREQDYEHLLNRMLTRYPEYATTHAIRDRALRRSIEVGAQILAAEGLEPPKEFDGLMRHATRFQQSGRSRAFTPFDLSPDNIVVGKEMYFLDYEWAGFRNVGFDVACVIAGFPQFVFARPINDEEADVFITAWVREITTAWPRYGDQAKLEKLLVASLVGWALSSLSTMYADGIEGIIALAEQDQPLASGPARESFLRQADSTTFSEAELLIRRDLYETFEALSRFAARCSGQDYAVIAAYANQVAQRLAVRQP</sequence>
<evidence type="ECO:0000313" key="3">
    <source>
        <dbReference type="Proteomes" id="UP000594681"/>
    </source>
</evidence>
<dbReference type="AlphaFoldDB" id="A0A7T0PAZ9"/>
<reference evidence="2 3" key="1">
    <citation type="submission" date="2020-11" db="EMBL/GenBank/DDBJ databases">
        <title>Corynebacterium sp. ZJ-599.</title>
        <authorList>
            <person name="Zhou J."/>
        </authorList>
    </citation>
    <scope>NUCLEOTIDE SEQUENCE [LARGE SCALE GENOMIC DNA]</scope>
    <source>
        <strain evidence="2 3">ZJ-599</strain>
    </source>
</reference>
<organism evidence="2 3">
    <name type="scientific">Corynebacterium lizhenjunii</name>
    <dbReference type="NCBI Taxonomy" id="2709394"/>
    <lineage>
        <taxon>Bacteria</taxon>
        <taxon>Bacillati</taxon>
        <taxon>Actinomycetota</taxon>
        <taxon>Actinomycetes</taxon>
        <taxon>Mycobacteriales</taxon>
        <taxon>Corynebacteriaceae</taxon>
        <taxon>Corynebacterium</taxon>
    </lineage>
</organism>
<gene>
    <name evidence="2" type="ORF">G7Y31_06375</name>
</gene>
<accession>A0A7T0PAZ9</accession>
<evidence type="ECO:0000259" key="1">
    <source>
        <dbReference type="Pfam" id="PF01636"/>
    </source>
</evidence>
<evidence type="ECO:0000313" key="2">
    <source>
        <dbReference type="EMBL" id="QPK78222.1"/>
    </source>
</evidence>
<protein>
    <submittedName>
        <fullName evidence="2">Phosphotransferase</fullName>
    </submittedName>
</protein>
<name>A0A7T0PAZ9_9CORY</name>
<dbReference type="InterPro" id="IPR011009">
    <property type="entry name" value="Kinase-like_dom_sf"/>
</dbReference>
<dbReference type="Pfam" id="PF01636">
    <property type="entry name" value="APH"/>
    <property type="match status" value="1"/>
</dbReference>
<keyword evidence="2" id="KW-0808">Transferase</keyword>
<dbReference type="InterPro" id="IPR002575">
    <property type="entry name" value="Aminoglycoside_PTrfase"/>
</dbReference>
<feature type="domain" description="Aminoglycoside phosphotransferase" evidence="1">
    <location>
        <begin position="122"/>
        <end position="301"/>
    </location>
</feature>
<dbReference type="SUPFAM" id="SSF56112">
    <property type="entry name" value="Protein kinase-like (PK-like)"/>
    <property type="match status" value="1"/>
</dbReference>
<proteinExistence type="predicted"/>
<dbReference type="GO" id="GO:0016740">
    <property type="term" value="F:transferase activity"/>
    <property type="evidence" value="ECO:0007669"/>
    <property type="project" value="UniProtKB-KW"/>
</dbReference>
<dbReference type="KEGG" id="cliz:G7Y31_06375"/>
<dbReference type="EMBL" id="CP064954">
    <property type="protein sequence ID" value="QPK78222.1"/>
    <property type="molecule type" value="Genomic_DNA"/>
</dbReference>
<keyword evidence="3" id="KW-1185">Reference proteome</keyword>